<dbReference type="SMART" id="SM01420">
    <property type="entry name" value="TRP_2"/>
    <property type="match status" value="1"/>
</dbReference>
<name>A0ABM1F4C5_PRICU</name>
<dbReference type="Pfam" id="PF08344">
    <property type="entry name" value="TRP_2"/>
    <property type="match status" value="1"/>
</dbReference>
<gene>
    <name evidence="8" type="primary">LOC106819156</name>
</gene>
<evidence type="ECO:0000313" key="7">
    <source>
        <dbReference type="Proteomes" id="UP000695022"/>
    </source>
</evidence>
<sequence>MAPPAYEHVRESAFTPDITPIVLAAHRDNYEIIKILLDRNASIPMPHDVRCVCGECVTNTGTDSLRHSRSRLNAYRALSSPSLIALSSKDPILTSFELSWELNYLSNIENEFKTEYEELTKKCQDFATALLDQTRTSQELEVILNHETGAQPTGEPGEVIPTAERMTLSRLKLAIKYKQKQ</sequence>
<dbReference type="PANTHER" id="PTHR10117">
    <property type="entry name" value="TRANSIENT RECEPTOR POTENTIAL CHANNEL"/>
    <property type="match status" value="1"/>
</dbReference>
<protein>
    <submittedName>
        <fullName evidence="8">Transient receptor potential-gamma protein-like</fullName>
    </submittedName>
</protein>
<evidence type="ECO:0000256" key="2">
    <source>
        <dbReference type="ARBA" id="ARBA00022737"/>
    </source>
</evidence>
<dbReference type="InterPro" id="IPR002153">
    <property type="entry name" value="TRPC_channel"/>
</dbReference>
<dbReference type="RefSeq" id="XP_014679296.1">
    <property type="nucleotide sequence ID" value="XM_014823810.1"/>
</dbReference>
<feature type="repeat" description="ANK" evidence="5">
    <location>
        <begin position="16"/>
        <end position="48"/>
    </location>
</feature>
<evidence type="ECO:0000256" key="3">
    <source>
        <dbReference type="ARBA" id="ARBA00023065"/>
    </source>
</evidence>
<dbReference type="InterPro" id="IPR002110">
    <property type="entry name" value="Ankyrin_rpt"/>
</dbReference>
<feature type="domain" description="Transient receptor ion channel" evidence="6">
    <location>
        <begin position="51"/>
        <end position="113"/>
    </location>
</feature>
<evidence type="ECO:0000256" key="4">
    <source>
        <dbReference type="ARBA" id="ARBA00023303"/>
    </source>
</evidence>
<evidence type="ECO:0000256" key="5">
    <source>
        <dbReference type="PROSITE-ProRule" id="PRU00023"/>
    </source>
</evidence>
<keyword evidence="3" id="KW-0406">Ion transport</keyword>
<keyword evidence="7" id="KW-1185">Reference proteome</keyword>
<evidence type="ECO:0000256" key="1">
    <source>
        <dbReference type="ARBA" id="ARBA00022448"/>
    </source>
</evidence>
<dbReference type="InterPro" id="IPR013555">
    <property type="entry name" value="TRP_dom"/>
</dbReference>
<evidence type="ECO:0000259" key="6">
    <source>
        <dbReference type="SMART" id="SM01420"/>
    </source>
</evidence>
<dbReference type="GeneID" id="106819156"/>
<accession>A0ABM1F4C5</accession>
<dbReference type="PROSITE" id="PS50088">
    <property type="entry name" value="ANK_REPEAT"/>
    <property type="match status" value="1"/>
</dbReference>
<keyword evidence="4" id="KW-0407">Ion channel</keyword>
<organism evidence="7 8">
    <name type="scientific">Priapulus caudatus</name>
    <name type="common">Priapulid worm</name>
    <dbReference type="NCBI Taxonomy" id="37621"/>
    <lineage>
        <taxon>Eukaryota</taxon>
        <taxon>Metazoa</taxon>
        <taxon>Ecdysozoa</taxon>
        <taxon>Scalidophora</taxon>
        <taxon>Priapulida</taxon>
        <taxon>Priapulimorpha</taxon>
        <taxon>Priapulimorphida</taxon>
        <taxon>Priapulidae</taxon>
        <taxon>Priapulus</taxon>
    </lineage>
</organism>
<feature type="non-terminal residue" evidence="8">
    <location>
        <position position="181"/>
    </location>
</feature>
<keyword evidence="1" id="KW-0813">Transport</keyword>
<keyword evidence="2" id="KW-0677">Repeat</keyword>
<reference evidence="8" key="1">
    <citation type="submission" date="2025-08" db="UniProtKB">
        <authorList>
            <consortium name="RefSeq"/>
        </authorList>
    </citation>
    <scope>IDENTIFICATION</scope>
</reference>
<keyword evidence="5" id="KW-0040">ANK repeat</keyword>
<proteinExistence type="predicted"/>
<dbReference type="Proteomes" id="UP000695022">
    <property type="component" value="Unplaced"/>
</dbReference>
<evidence type="ECO:0000313" key="8">
    <source>
        <dbReference type="RefSeq" id="XP_014679296.1"/>
    </source>
</evidence>
<dbReference type="PANTHER" id="PTHR10117:SF54">
    <property type="entry name" value="TRANSIENT RECEPTOR POTENTIAL-GAMMA PROTEIN"/>
    <property type="match status" value="1"/>
</dbReference>